<organism evidence="1 2">
    <name type="scientific">Paraburkholderia azotifigens</name>
    <dbReference type="NCBI Taxonomy" id="2057004"/>
    <lineage>
        <taxon>Bacteria</taxon>
        <taxon>Pseudomonadati</taxon>
        <taxon>Pseudomonadota</taxon>
        <taxon>Betaproteobacteria</taxon>
        <taxon>Burkholderiales</taxon>
        <taxon>Burkholderiaceae</taxon>
        <taxon>Paraburkholderia</taxon>
    </lineage>
</organism>
<reference evidence="1 2" key="1">
    <citation type="submission" date="2024-01" db="EMBL/GenBank/DDBJ databases">
        <title>The diversity of rhizobia nodulating Mimosa spp. in eleven states of Brazil covering several biomes is determined by host plant, location, and edaphic factors.</title>
        <authorList>
            <person name="Rouws L."/>
            <person name="Barauna A."/>
            <person name="Beukes C."/>
            <person name="De Faria S.M."/>
            <person name="Gross E."/>
            <person name="Dos Reis Junior F.B."/>
            <person name="Simon M."/>
            <person name="Maluk M."/>
            <person name="Odee D.W."/>
            <person name="Kenicer G."/>
            <person name="Young J.P.W."/>
            <person name="Reis V.M."/>
            <person name="Zilli J."/>
            <person name="James E.K."/>
        </authorList>
    </citation>
    <scope>NUCLEOTIDE SEQUENCE [LARGE SCALE GENOMIC DNA]</scope>
    <source>
        <strain evidence="1 2">JPY530</strain>
    </source>
</reference>
<evidence type="ECO:0000313" key="2">
    <source>
        <dbReference type="Proteomes" id="UP001481677"/>
    </source>
</evidence>
<gene>
    <name evidence="1" type="ORF">V4C56_17350</name>
</gene>
<dbReference type="RefSeq" id="WP_342958952.1">
    <property type="nucleotide sequence ID" value="NZ_JAZHFZ010000010.1"/>
</dbReference>
<accession>A0ABU9R2U5</accession>
<sequence>MSTDEIEIQDLLHIEAVIARLERLNLAACASGHGFITDPVYWHSRLMGTCVVGKSPQLLRKKQDLLERLSAIPSRVGRQHA</sequence>
<evidence type="ECO:0000313" key="1">
    <source>
        <dbReference type="EMBL" id="MEM5341379.1"/>
    </source>
</evidence>
<keyword evidence="2" id="KW-1185">Reference proteome</keyword>
<dbReference type="Proteomes" id="UP001481677">
    <property type="component" value="Unassembled WGS sequence"/>
</dbReference>
<name>A0ABU9R2U5_9BURK</name>
<proteinExistence type="predicted"/>
<protein>
    <submittedName>
        <fullName evidence="1">Uncharacterized protein</fullName>
    </submittedName>
</protein>
<dbReference type="EMBL" id="JAZHGA010000011">
    <property type="protein sequence ID" value="MEM5341379.1"/>
    <property type="molecule type" value="Genomic_DNA"/>
</dbReference>
<comment type="caution">
    <text evidence="1">The sequence shown here is derived from an EMBL/GenBank/DDBJ whole genome shotgun (WGS) entry which is preliminary data.</text>
</comment>